<organism evidence="10">
    <name type="scientific">marine metagenome</name>
    <dbReference type="NCBI Taxonomy" id="408172"/>
    <lineage>
        <taxon>unclassified sequences</taxon>
        <taxon>metagenomes</taxon>
        <taxon>ecological metagenomes</taxon>
    </lineage>
</organism>
<dbReference type="Gene3D" id="2.40.128.270">
    <property type="match status" value="1"/>
</dbReference>
<evidence type="ECO:0000256" key="7">
    <source>
        <dbReference type="ARBA" id="ARBA00023326"/>
    </source>
</evidence>
<dbReference type="InterPro" id="IPR029058">
    <property type="entry name" value="AB_hydrolase_fold"/>
</dbReference>
<dbReference type="PANTHER" id="PTHR38050">
    <property type="match status" value="1"/>
</dbReference>
<dbReference type="InterPro" id="IPR003140">
    <property type="entry name" value="PLipase/COase/thioEstase"/>
</dbReference>
<dbReference type="InterPro" id="IPR043595">
    <property type="entry name" value="FaeB/C/D"/>
</dbReference>
<protein>
    <submittedName>
        <fullName evidence="10">Uncharacterized protein</fullName>
    </submittedName>
</protein>
<dbReference type="Gene3D" id="3.40.50.1820">
    <property type="entry name" value="alpha/beta hydrolase"/>
    <property type="match status" value="1"/>
</dbReference>
<reference evidence="10" key="1">
    <citation type="submission" date="2018-05" db="EMBL/GenBank/DDBJ databases">
        <authorList>
            <person name="Lanie J.A."/>
            <person name="Ng W.-L."/>
            <person name="Kazmierczak K.M."/>
            <person name="Andrzejewski T.M."/>
            <person name="Davidsen T.M."/>
            <person name="Wayne K.J."/>
            <person name="Tettelin H."/>
            <person name="Glass J.I."/>
            <person name="Rusch D."/>
            <person name="Podicherti R."/>
            <person name="Tsui H.-C.T."/>
            <person name="Winkler M.E."/>
        </authorList>
    </citation>
    <scope>NUCLEOTIDE SEQUENCE</scope>
</reference>
<accession>A0A382A0M1</accession>
<dbReference type="Pfam" id="PF03724">
    <property type="entry name" value="META"/>
    <property type="match status" value="1"/>
</dbReference>
<keyword evidence="5" id="KW-0378">Hydrolase</keyword>
<evidence type="ECO:0000256" key="5">
    <source>
        <dbReference type="ARBA" id="ARBA00022801"/>
    </source>
</evidence>
<dbReference type="GO" id="GO:0045493">
    <property type="term" value="P:xylan catabolic process"/>
    <property type="evidence" value="ECO:0007669"/>
    <property type="project" value="UniProtKB-KW"/>
</dbReference>
<dbReference type="EMBL" id="UINC01023238">
    <property type="protein sequence ID" value="SVA94503.1"/>
    <property type="molecule type" value="Genomic_DNA"/>
</dbReference>
<evidence type="ECO:0000256" key="6">
    <source>
        <dbReference type="ARBA" id="ARBA00023277"/>
    </source>
</evidence>
<dbReference type="AlphaFoldDB" id="A0A382A0M1"/>
<feature type="domain" description="DUF306" evidence="9">
    <location>
        <begin position="95"/>
        <end position="179"/>
    </location>
</feature>
<sequence length="464" mass="50802">MAPKRKDRPKRIFRVLATRERLLRTFFPRLRWHFASLCIAFLASCGGGSGGSGSVDTPRAPEPTPEAITPDVGWKVQYYRSGDDLVTPLDGTNITAIFGSDGRLSGSTGCNNYFATYDTTNQSIHIDKIALTKMACSNKTGIMKQEATYVENLNSAAKATMVDNGLILKNSGDETLVSFILALSVSKTECSNFGWGLACTYDHNGVAREYILYVPQSYDGDKAVPLLFNFHGYSSNAEGHHRGRADFRDLAEKENFILVVPQGSLFEGVTHWNVGANKTRQSTADDIGFTKALIEKITSEYKIDSERVYSTGMSNGGYMSYHLACLLSEKIAAIASVTGSMTPTTFDSCSPVHPTSILQIHGTADSSVPYEGANWTLPIDEVLKYWSTYNGCDSLPSVSSLPDQNSDGLVSNVISYSNCRGQVNVQLYKMKGMGHQWPEIEIGSDISAVQVIWSFLSKYTTSMN</sequence>
<evidence type="ECO:0000256" key="4">
    <source>
        <dbReference type="ARBA" id="ARBA00022729"/>
    </source>
</evidence>
<dbReference type="InterPro" id="IPR005184">
    <property type="entry name" value="DUF306_Meta_HslJ"/>
</dbReference>
<keyword evidence="7" id="KW-0624">Polysaccharide degradation</keyword>
<dbReference type="SUPFAM" id="SSF53474">
    <property type="entry name" value="alpha/beta-Hydrolases"/>
    <property type="match status" value="1"/>
</dbReference>
<gene>
    <name evidence="10" type="ORF">METZ01_LOCUS147357</name>
</gene>
<dbReference type="Pfam" id="PF02230">
    <property type="entry name" value="Abhydrolase_2"/>
    <property type="match status" value="1"/>
</dbReference>
<keyword evidence="2" id="KW-0964">Secreted</keyword>
<evidence type="ECO:0000256" key="3">
    <source>
        <dbReference type="ARBA" id="ARBA00022651"/>
    </source>
</evidence>
<dbReference type="GO" id="GO:0005576">
    <property type="term" value="C:extracellular region"/>
    <property type="evidence" value="ECO:0007669"/>
    <property type="project" value="UniProtKB-SubCell"/>
</dbReference>
<evidence type="ECO:0000313" key="10">
    <source>
        <dbReference type="EMBL" id="SVA94503.1"/>
    </source>
</evidence>
<dbReference type="GO" id="GO:0030600">
    <property type="term" value="F:feruloyl esterase activity"/>
    <property type="evidence" value="ECO:0007669"/>
    <property type="project" value="InterPro"/>
</dbReference>
<evidence type="ECO:0000256" key="2">
    <source>
        <dbReference type="ARBA" id="ARBA00022525"/>
    </source>
</evidence>
<name>A0A382A0M1_9ZZZZ</name>
<keyword evidence="3" id="KW-0858">Xylan degradation</keyword>
<feature type="domain" description="Phospholipase/carboxylesterase/thioesterase" evidence="8">
    <location>
        <begin position="279"/>
        <end position="371"/>
    </location>
</feature>
<dbReference type="PANTHER" id="PTHR38050:SF2">
    <property type="entry name" value="FERULOYL ESTERASE C-RELATED"/>
    <property type="match status" value="1"/>
</dbReference>
<evidence type="ECO:0000259" key="8">
    <source>
        <dbReference type="Pfam" id="PF02230"/>
    </source>
</evidence>
<evidence type="ECO:0000259" key="9">
    <source>
        <dbReference type="Pfam" id="PF03724"/>
    </source>
</evidence>
<keyword evidence="4" id="KW-0732">Signal</keyword>
<comment type="subcellular location">
    <subcellularLocation>
        <location evidence="1">Secreted</location>
    </subcellularLocation>
</comment>
<evidence type="ECO:0000256" key="1">
    <source>
        <dbReference type="ARBA" id="ARBA00004613"/>
    </source>
</evidence>
<dbReference type="InterPro" id="IPR038670">
    <property type="entry name" value="HslJ-like_sf"/>
</dbReference>
<proteinExistence type="predicted"/>
<keyword evidence="6" id="KW-0119">Carbohydrate metabolism</keyword>